<organism evidence="3 4">
    <name type="scientific">Gonium pectorale</name>
    <name type="common">Green alga</name>
    <dbReference type="NCBI Taxonomy" id="33097"/>
    <lineage>
        <taxon>Eukaryota</taxon>
        <taxon>Viridiplantae</taxon>
        <taxon>Chlorophyta</taxon>
        <taxon>core chlorophytes</taxon>
        <taxon>Chlorophyceae</taxon>
        <taxon>CS clade</taxon>
        <taxon>Chlamydomonadales</taxon>
        <taxon>Volvocaceae</taxon>
        <taxon>Gonium</taxon>
    </lineage>
</organism>
<dbReference type="Gene3D" id="3.30.200.20">
    <property type="entry name" value="Phosphorylase Kinase, domain 1"/>
    <property type="match status" value="1"/>
</dbReference>
<feature type="compositionally biased region" description="Polar residues" evidence="1">
    <location>
        <begin position="1"/>
        <end position="10"/>
    </location>
</feature>
<dbReference type="SUPFAM" id="SSF56112">
    <property type="entry name" value="Protein kinase-like (PK-like)"/>
    <property type="match status" value="2"/>
</dbReference>
<gene>
    <name evidence="3" type="ORF">GPECTOR_5g197</name>
</gene>
<keyword evidence="4" id="KW-1185">Reference proteome</keyword>
<dbReference type="Gene3D" id="1.10.510.10">
    <property type="entry name" value="Transferase(Phosphotransferase) domain 1"/>
    <property type="match status" value="1"/>
</dbReference>
<evidence type="ECO:0000259" key="2">
    <source>
        <dbReference type="Pfam" id="PF00069"/>
    </source>
</evidence>
<dbReference type="InterPro" id="IPR051681">
    <property type="entry name" value="Ser/Thr_Kinases-Pseudokinases"/>
</dbReference>
<feature type="region of interest" description="Disordered" evidence="1">
    <location>
        <begin position="585"/>
        <end position="609"/>
    </location>
</feature>
<feature type="region of interest" description="Disordered" evidence="1">
    <location>
        <begin position="447"/>
        <end position="471"/>
    </location>
</feature>
<feature type="compositionally biased region" description="Gly residues" evidence="1">
    <location>
        <begin position="752"/>
        <end position="766"/>
    </location>
</feature>
<dbReference type="AlphaFoldDB" id="A0A150GWK9"/>
<dbReference type="EMBL" id="LSYV01000006">
    <property type="protein sequence ID" value="KXZ54092.1"/>
    <property type="molecule type" value="Genomic_DNA"/>
</dbReference>
<sequence length="1248" mass="122078">MLFSGSSQQHCGLPSGRSGVGGPCSSSGPVHHLAAALLATNASWHPVEEDAEHVSGEGLCDKFTLDRAFTRGSRDSDGGMIDAFAAPGHIVPLPAAEGLLCSGAAAAVASGGADAAVTVAAPPGLPRQYIPAHQAAAAAAAAVGPLADLTPINEVSAVGALAVAADVPSSGGSQDTREAPQRRATLIRGLTRDSFLMNNTAGGGAGSGGYMMRTTAREEHLHTDSFWPPFQMGNPLQVQVGEMLGRGGCGSVYLGVWRGRPVAIKVVQQVAPAHAAAAGGSGGAAGPDAPPLIAPLIDYFGSSSTGKLEDSLPAAAVAAAVADAAASGGGAGRCAPHLPDAHASVKRLRHPNVLRTYAYAALSAVPQAGTVLPTRHEHHVVLELCDGGSLRGWLDLVWRGGGTAAASGAGGGGGGRPLVATGGPAETAAAAKAAMQAAISRAHAHIMGGLEPPPRAGAGAAGVRSGDQGAGAAAAGAGAAAVASGPEFRRAGPSRPSLDLPPPRSSLDSARTPRTSLDMLHNGGAVAAALREALGLNQPAFGSARPGAGTGTGSALTPAHLLLSHGSDAALPSAATAAAAVVSGSAGDSRGLPSQPGASSSHRLPGLTPAQSQQLQLLGMAWLEDCAGASGRLPTAPTAAATAAPGASMVVGASAGDVRVHSLERDGGGLLTVAAADGEGSCVSVSAMSEPSMGTTGEWVPSAAAGRMSSAGVAAGSRLPSSAAAKALAAMTSSTGGAAATAAPHSGEKSGNDGGGRSAGGRGVGGAVPCEGSGTAAAAGAPAHGLPATSPLALSDVRSLLPPLSADVAAAWAAASPFTRSPPSRAQSAHRHAPPAQPQPQPRDAGTGAFSLQDGSSRGGGVGGSSFYAGRHFGSSGFLGAVSQQHCVILEDLVEDDAEDCDVTGGFSGGAAFGGGAAASAGVGGFGRWRSHHHQHDAMSRGHYGSAGVAAAAAAGGRGVDHLEGGGGASGSGLAGLFGDLRMDEPLRRLEECSAEGPTSSSRSRSRSRYSAALDSASANTSIAARAALMCYAGGGGGSTHPGTGTAGQSYVRGWSSGMRSGGTDVAPTGSAAGLGGSGGAGGSAAGVGGSGGAGGSAAGLVLEHGSHTYLSRPSGTLAYLSPELLTTYRQSAAADQYAFGLLVWEVVTAQPLFLGMQTPQLLYAKTHNADWRYLQWPAWCPREVRALARRCADYVPASRLTAAQALEALAALHSRYRYQQELLAEAGEPPAVWPAAAAVATAGAGAS</sequence>
<comment type="caution">
    <text evidence="3">The sequence shown here is derived from an EMBL/GenBank/DDBJ whole genome shotgun (WGS) entry which is preliminary data.</text>
</comment>
<dbReference type="PANTHER" id="PTHR44329">
    <property type="entry name" value="SERINE/THREONINE-PROTEIN KINASE TNNI3K-RELATED"/>
    <property type="match status" value="1"/>
</dbReference>
<feature type="region of interest" description="Disordered" evidence="1">
    <location>
        <begin position="1"/>
        <end position="24"/>
    </location>
</feature>
<evidence type="ECO:0000256" key="1">
    <source>
        <dbReference type="SAM" id="MobiDB-lite"/>
    </source>
</evidence>
<name>A0A150GWK9_GONPE</name>
<feature type="region of interest" description="Disordered" evidence="1">
    <location>
        <begin position="737"/>
        <end position="767"/>
    </location>
</feature>
<dbReference type="GO" id="GO:0004674">
    <property type="term" value="F:protein serine/threonine kinase activity"/>
    <property type="evidence" value="ECO:0007669"/>
    <property type="project" value="TreeGrafter"/>
</dbReference>
<dbReference type="GO" id="GO:0005524">
    <property type="term" value="F:ATP binding"/>
    <property type="evidence" value="ECO:0007669"/>
    <property type="project" value="InterPro"/>
</dbReference>
<dbReference type="InterPro" id="IPR011009">
    <property type="entry name" value="Kinase-like_dom_sf"/>
</dbReference>
<accession>A0A150GWK9</accession>
<dbReference type="OrthoDB" id="4062651at2759"/>
<protein>
    <recommendedName>
        <fullName evidence="2">Protein kinase domain-containing protein</fullName>
    </recommendedName>
</protein>
<evidence type="ECO:0000313" key="3">
    <source>
        <dbReference type="EMBL" id="KXZ54092.1"/>
    </source>
</evidence>
<dbReference type="Pfam" id="PF00069">
    <property type="entry name" value="Pkinase"/>
    <property type="match status" value="1"/>
</dbReference>
<feature type="domain" description="Protein kinase" evidence="2">
    <location>
        <begin position="1107"/>
        <end position="1208"/>
    </location>
</feature>
<dbReference type="InterPro" id="IPR000719">
    <property type="entry name" value="Prot_kinase_dom"/>
</dbReference>
<evidence type="ECO:0000313" key="4">
    <source>
        <dbReference type="Proteomes" id="UP000075714"/>
    </source>
</evidence>
<feature type="region of interest" description="Disordered" evidence="1">
    <location>
        <begin position="485"/>
        <end position="517"/>
    </location>
</feature>
<reference evidence="4" key="1">
    <citation type="journal article" date="2016" name="Nat. Commun.">
        <title>The Gonium pectorale genome demonstrates co-option of cell cycle regulation during the evolution of multicellularity.</title>
        <authorList>
            <person name="Hanschen E.R."/>
            <person name="Marriage T.N."/>
            <person name="Ferris P.J."/>
            <person name="Hamaji T."/>
            <person name="Toyoda A."/>
            <person name="Fujiyama A."/>
            <person name="Neme R."/>
            <person name="Noguchi H."/>
            <person name="Minakuchi Y."/>
            <person name="Suzuki M."/>
            <person name="Kawai-Toyooka H."/>
            <person name="Smith D.R."/>
            <person name="Sparks H."/>
            <person name="Anderson J."/>
            <person name="Bakaric R."/>
            <person name="Luria V."/>
            <person name="Karger A."/>
            <person name="Kirschner M.W."/>
            <person name="Durand P.M."/>
            <person name="Michod R.E."/>
            <person name="Nozaki H."/>
            <person name="Olson B.J."/>
        </authorList>
    </citation>
    <scope>NUCLEOTIDE SEQUENCE [LARGE SCALE GENOMIC DNA]</scope>
    <source>
        <strain evidence="4">NIES-2863</strain>
    </source>
</reference>
<dbReference type="PANTHER" id="PTHR44329:SF214">
    <property type="entry name" value="PROTEIN KINASE DOMAIN-CONTAINING PROTEIN"/>
    <property type="match status" value="1"/>
</dbReference>
<dbReference type="STRING" id="33097.A0A150GWK9"/>
<proteinExistence type="predicted"/>
<feature type="region of interest" description="Disordered" evidence="1">
    <location>
        <begin position="818"/>
        <end position="858"/>
    </location>
</feature>
<dbReference type="Proteomes" id="UP000075714">
    <property type="component" value="Unassembled WGS sequence"/>
</dbReference>